<evidence type="ECO:0000313" key="1">
    <source>
        <dbReference type="EMBL" id="DAF87328.1"/>
    </source>
</evidence>
<dbReference type="EMBL" id="BK015962">
    <property type="protein sequence ID" value="DAF87328.1"/>
    <property type="molecule type" value="Genomic_DNA"/>
</dbReference>
<sequence>MLTQNSKKKQEKEKKKVLACGQKFVYNVVTKARERIS</sequence>
<accession>A0A8S5TYN9</accession>
<proteinExistence type="predicted"/>
<protein>
    <submittedName>
        <fullName evidence="1">Uncharacterized protein</fullName>
    </submittedName>
</protein>
<reference evidence="1" key="1">
    <citation type="journal article" date="2021" name="Proc. Natl. Acad. Sci. U.S.A.">
        <title>A Catalog of Tens of Thousands of Viruses from Human Metagenomes Reveals Hidden Associations with Chronic Diseases.</title>
        <authorList>
            <person name="Tisza M.J."/>
            <person name="Buck C.B."/>
        </authorList>
    </citation>
    <scope>NUCLEOTIDE SEQUENCE</scope>
    <source>
        <strain evidence="1">CtnPP24</strain>
    </source>
</reference>
<organism evidence="1">
    <name type="scientific">Siphoviridae sp. ctnPP24</name>
    <dbReference type="NCBI Taxonomy" id="2825662"/>
    <lineage>
        <taxon>Viruses</taxon>
        <taxon>Duplodnaviria</taxon>
        <taxon>Heunggongvirae</taxon>
        <taxon>Uroviricota</taxon>
        <taxon>Caudoviricetes</taxon>
    </lineage>
</organism>
<name>A0A8S5TYN9_9CAUD</name>